<proteinExistence type="predicted"/>
<reference evidence="3 4" key="1">
    <citation type="submission" date="2023-10" db="EMBL/GenBank/DDBJ databases">
        <title>Novel methanotroph of the genus Methylocapsa from a subarctic wetland.</title>
        <authorList>
            <person name="Belova S.E."/>
            <person name="Oshkin I.Y."/>
            <person name="Miroshnikov K."/>
            <person name="Dedysh S.N."/>
        </authorList>
    </citation>
    <scope>NUCLEOTIDE SEQUENCE [LARGE SCALE GENOMIC DNA]</scope>
    <source>
        <strain evidence="3 4">RX1</strain>
    </source>
</reference>
<gene>
    <name evidence="3" type="ORF">RZS28_04485</name>
</gene>
<feature type="compositionally biased region" description="Basic and acidic residues" evidence="1">
    <location>
        <begin position="8"/>
        <end position="17"/>
    </location>
</feature>
<protein>
    <submittedName>
        <fullName evidence="3">Uncharacterized protein</fullName>
    </submittedName>
</protein>
<feature type="transmembrane region" description="Helical" evidence="2">
    <location>
        <begin position="81"/>
        <end position="102"/>
    </location>
</feature>
<evidence type="ECO:0000313" key="3">
    <source>
        <dbReference type="EMBL" id="WOJ90557.1"/>
    </source>
</evidence>
<feature type="transmembrane region" description="Helical" evidence="2">
    <location>
        <begin position="55"/>
        <end position="75"/>
    </location>
</feature>
<sequence>MINQRPIPPDEGRHPEPEIIPPGHPDRRETSGSWSRVVIDEDGVRHIYVAKIGPLSLIPFALLGAVVSIALLIFFLGAFLILLPVVGLLIAGAVIAGLMRAYSRR</sequence>
<dbReference type="RefSeq" id="WP_407340108.1">
    <property type="nucleotide sequence ID" value="NZ_CP136862.1"/>
</dbReference>
<evidence type="ECO:0000256" key="2">
    <source>
        <dbReference type="SAM" id="Phobius"/>
    </source>
</evidence>
<name>A0ABZ0HUU2_9HYPH</name>
<dbReference type="EMBL" id="CP136862">
    <property type="protein sequence ID" value="WOJ90557.1"/>
    <property type="molecule type" value="Genomic_DNA"/>
</dbReference>
<accession>A0ABZ0HUU2</accession>
<keyword evidence="2" id="KW-1133">Transmembrane helix</keyword>
<feature type="region of interest" description="Disordered" evidence="1">
    <location>
        <begin position="1"/>
        <end position="33"/>
    </location>
</feature>
<keyword evidence="2" id="KW-0472">Membrane</keyword>
<dbReference type="Proteomes" id="UP001626536">
    <property type="component" value="Chromosome"/>
</dbReference>
<evidence type="ECO:0000256" key="1">
    <source>
        <dbReference type="SAM" id="MobiDB-lite"/>
    </source>
</evidence>
<keyword evidence="2" id="KW-0812">Transmembrane</keyword>
<keyword evidence="4" id="KW-1185">Reference proteome</keyword>
<evidence type="ECO:0000313" key="4">
    <source>
        <dbReference type="Proteomes" id="UP001626536"/>
    </source>
</evidence>
<organism evidence="3 4">
    <name type="scientific">Methylocapsa polymorpha</name>
    <dbReference type="NCBI Taxonomy" id="3080828"/>
    <lineage>
        <taxon>Bacteria</taxon>
        <taxon>Pseudomonadati</taxon>
        <taxon>Pseudomonadota</taxon>
        <taxon>Alphaproteobacteria</taxon>
        <taxon>Hyphomicrobiales</taxon>
        <taxon>Beijerinckiaceae</taxon>
        <taxon>Methylocapsa</taxon>
    </lineage>
</organism>